<feature type="compositionally biased region" description="Polar residues" evidence="1">
    <location>
        <begin position="430"/>
        <end position="460"/>
    </location>
</feature>
<dbReference type="PROSITE" id="PS00028">
    <property type="entry name" value="ZINC_FINGER_C2H2_1"/>
    <property type="match status" value="1"/>
</dbReference>
<dbReference type="InterPro" id="IPR013087">
    <property type="entry name" value="Znf_C2H2_type"/>
</dbReference>
<dbReference type="InterPro" id="IPR036236">
    <property type="entry name" value="Znf_C2H2_sf"/>
</dbReference>
<feature type="compositionally biased region" description="Polar residues" evidence="1">
    <location>
        <begin position="91"/>
        <end position="109"/>
    </location>
</feature>
<dbReference type="Gene3D" id="3.30.160.60">
    <property type="entry name" value="Classic Zinc Finger"/>
    <property type="match status" value="1"/>
</dbReference>
<evidence type="ECO:0000313" key="3">
    <source>
        <dbReference type="EMBL" id="KAF6205924.1"/>
    </source>
</evidence>
<evidence type="ECO:0000259" key="2">
    <source>
        <dbReference type="PROSITE" id="PS00028"/>
    </source>
</evidence>
<feature type="domain" description="C2H2-type" evidence="2">
    <location>
        <begin position="170"/>
        <end position="192"/>
    </location>
</feature>
<keyword evidence="4" id="KW-1185">Reference proteome</keyword>
<dbReference type="InterPro" id="IPR003604">
    <property type="entry name" value="Matrin/U1-like-C_Znf_C2H2"/>
</dbReference>
<dbReference type="GO" id="GO:0003676">
    <property type="term" value="F:nucleic acid binding"/>
    <property type="evidence" value="ECO:0007669"/>
    <property type="project" value="InterPro"/>
</dbReference>
<reference evidence="3" key="1">
    <citation type="journal article" date="2021" name="Mol. Ecol. Resour.">
        <title>Apolygus lucorum genome provides insights into omnivorousness and mesophyll feeding.</title>
        <authorList>
            <person name="Liu Y."/>
            <person name="Liu H."/>
            <person name="Wang H."/>
            <person name="Huang T."/>
            <person name="Liu B."/>
            <person name="Yang B."/>
            <person name="Yin L."/>
            <person name="Li B."/>
            <person name="Zhang Y."/>
            <person name="Zhang S."/>
            <person name="Jiang F."/>
            <person name="Zhang X."/>
            <person name="Ren Y."/>
            <person name="Wang B."/>
            <person name="Wang S."/>
            <person name="Lu Y."/>
            <person name="Wu K."/>
            <person name="Fan W."/>
            <person name="Wang G."/>
        </authorList>
    </citation>
    <scope>NUCLEOTIDE SEQUENCE</scope>
    <source>
        <strain evidence="3">12Hb</strain>
    </source>
</reference>
<organism evidence="3 4">
    <name type="scientific">Apolygus lucorum</name>
    <name type="common">Small green plant bug</name>
    <name type="synonym">Lygocoris lucorum</name>
    <dbReference type="NCBI Taxonomy" id="248454"/>
    <lineage>
        <taxon>Eukaryota</taxon>
        <taxon>Metazoa</taxon>
        <taxon>Ecdysozoa</taxon>
        <taxon>Arthropoda</taxon>
        <taxon>Hexapoda</taxon>
        <taxon>Insecta</taxon>
        <taxon>Pterygota</taxon>
        <taxon>Neoptera</taxon>
        <taxon>Paraneoptera</taxon>
        <taxon>Hemiptera</taxon>
        <taxon>Heteroptera</taxon>
        <taxon>Panheteroptera</taxon>
        <taxon>Cimicomorpha</taxon>
        <taxon>Miridae</taxon>
        <taxon>Mirini</taxon>
        <taxon>Apolygus</taxon>
    </lineage>
</organism>
<dbReference type="GO" id="GO:0008270">
    <property type="term" value="F:zinc ion binding"/>
    <property type="evidence" value="ECO:0007669"/>
    <property type="project" value="InterPro"/>
</dbReference>
<feature type="region of interest" description="Disordered" evidence="1">
    <location>
        <begin position="91"/>
        <end position="120"/>
    </location>
</feature>
<protein>
    <recommendedName>
        <fullName evidence="2">C2H2-type domain-containing protein</fullName>
    </recommendedName>
</protein>
<feature type="compositionally biased region" description="Basic and acidic residues" evidence="1">
    <location>
        <begin position="110"/>
        <end position="120"/>
    </location>
</feature>
<dbReference type="OrthoDB" id="6378952at2759"/>
<gene>
    <name evidence="3" type="ORF">GE061_020100</name>
</gene>
<dbReference type="SUPFAM" id="SSF57667">
    <property type="entry name" value="beta-beta-alpha zinc fingers"/>
    <property type="match status" value="1"/>
</dbReference>
<dbReference type="Proteomes" id="UP000466442">
    <property type="component" value="Linkage Group LG9"/>
</dbReference>
<accession>A0A8S9XBL0</accession>
<dbReference type="AlphaFoldDB" id="A0A8S9XBL0"/>
<evidence type="ECO:0000313" key="4">
    <source>
        <dbReference type="Proteomes" id="UP000466442"/>
    </source>
</evidence>
<sequence length="597" mass="66523">MDGINDAPPQQLRNEEMLKFFVQLISMTKHMVDDILPDLLLLMDKSMIDTIKNHCQEFDGSLHVFTKLCEVVSRKNLSLLPVKPSVINNTDKGGVTPTLNVDPNSSNDVGNDKKKVEDKKKSKSQSSIVTNFSDLTVEEELIDDDVWKILLDKVKTDFIQSKTLSTFYYCGLCNIRCYDNNTWPSHLRGSRHTKRSDQVANIKIACDTCGFHVISDDQHVAMIMESPQHRSLDELIARGNVERENSASASMEKSSEDPPNLKSVAKSDGPACVITNNGDIVGHNDIQEQVYKEVKFKGMKICPSFCELNAQVRLRIESRKIFTACYCRPCDIVAKCKKSWLAHISHPKHVALMNSKSYKNALCMCLQCDFGIVGSLTIARGYMCYHIENCHQQSTDNIKDEEYMTVKEIHPKIEKEEKKPRPRKKKSSDTSKPGSFQGSTDNLQYSGRTTPHSGRSTPTAASEGKAKSVQPVSNSQQDVSRSSSSASLRGSQSSVNRCGASSSNSARIQSPVYDMEVDDSFSTRRPISASGGVLSKFPPPTKPPQGEPPKFMIYPRLIPYTWRCAPLHDQILSLGPITLWPEVRSPGGQTGQSLTTY</sequence>
<feature type="compositionally biased region" description="Low complexity" evidence="1">
    <location>
        <begin position="472"/>
        <end position="495"/>
    </location>
</feature>
<feature type="compositionally biased region" description="Polar residues" evidence="1">
    <location>
        <begin position="499"/>
        <end position="508"/>
    </location>
</feature>
<evidence type="ECO:0000256" key="1">
    <source>
        <dbReference type="SAM" id="MobiDB-lite"/>
    </source>
</evidence>
<proteinExistence type="predicted"/>
<dbReference type="SMART" id="SM00451">
    <property type="entry name" value="ZnF_U1"/>
    <property type="match status" value="2"/>
</dbReference>
<feature type="region of interest" description="Disordered" evidence="1">
    <location>
        <begin position="409"/>
        <end position="511"/>
    </location>
</feature>
<dbReference type="EMBL" id="WIXP02000009">
    <property type="protein sequence ID" value="KAF6205924.1"/>
    <property type="molecule type" value="Genomic_DNA"/>
</dbReference>
<comment type="caution">
    <text evidence="3">The sequence shown here is derived from an EMBL/GenBank/DDBJ whole genome shotgun (WGS) entry which is preliminary data.</text>
</comment>
<dbReference type="Pfam" id="PF12874">
    <property type="entry name" value="zf-met"/>
    <property type="match status" value="2"/>
</dbReference>
<name>A0A8S9XBL0_APOLU</name>
<feature type="region of interest" description="Disordered" evidence="1">
    <location>
        <begin position="246"/>
        <end position="265"/>
    </location>
</feature>
<feature type="compositionally biased region" description="Basic and acidic residues" evidence="1">
    <location>
        <begin position="409"/>
        <end position="419"/>
    </location>
</feature>